<feature type="region of interest" description="Disordered" evidence="2">
    <location>
        <begin position="1"/>
        <end position="87"/>
    </location>
</feature>
<feature type="compositionally biased region" description="Polar residues" evidence="2">
    <location>
        <begin position="1"/>
        <end position="22"/>
    </location>
</feature>
<feature type="compositionally biased region" description="Basic and acidic residues" evidence="2">
    <location>
        <begin position="473"/>
        <end position="484"/>
    </location>
</feature>
<sequence>MAIGSTSQRHSVSFKGDQSSHATAVRDSRLSQFAPASPQQSSVFSTPFFTPSNSPSPSQSRHRPQHTKIPCLNGKEPPYSPQYTRTPSITSCGSLPPCTQPSDYGSVLDGIDELSKGPGADMSQAPANSLTVFSIPKSLFQMEESDAEWKFSFAPEQDVLVLVSRLVQESKMRHAAEEKLNALEESLTTAQQTRGRGQMERELQQDLVSGDQLCQRSESPETPLDEATRDDARVSNMVEEGSMSWEAKFMSVDEDYKRICKDNMNLFDYMGEAGKRESSLATKIAGLEKELETYRNIHEQYQETRSTCATTQAEDKVENASTWKSQPDLMVWRAETLGGPSSHDGSIDEPAQLQREVDQLRHTNSELKSDLEETQELLDKALQAADDTTTELHTEMEIDANSVPQPGSNREDQQVICTAPQEDLTAEKDVDPENLDNPELTPVESHGAAERALVLYVQPRQVLQEHFKVERIQREEPNHSENCRNRITKKRRHRSSSNHDRDQIANKRHRRKRRHQKHHNGHEHEDPSASRIVWCRSARQQSGLLGRWLPRFQYWAARIQRNQKRISRVY</sequence>
<feature type="coiled-coil region" evidence="1">
    <location>
        <begin position="357"/>
        <end position="391"/>
    </location>
</feature>
<keyword evidence="4" id="KW-1185">Reference proteome</keyword>
<feature type="coiled-coil region" evidence="1">
    <location>
        <begin position="166"/>
        <end position="193"/>
    </location>
</feature>
<feature type="compositionally biased region" description="Low complexity" evidence="2">
    <location>
        <begin position="31"/>
        <end position="59"/>
    </location>
</feature>
<reference evidence="3" key="2">
    <citation type="submission" date="2020-05" db="EMBL/GenBank/DDBJ databases">
        <authorList>
            <person name="Kim H.-S."/>
            <person name="Proctor R.H."/>
            <person name="Brown D.W."/>
        </authorList>
    </citation>
    <scope>NUCLEOTIDE SEQUENCE</scope>
    <source>
        <strain evidence="3">NRRL 20472</strain>
    </source>
</reference>
<dbReference type="OrthoDB" id="5100978at2759"/>
<name>A0A8H4TEY7_9HYPO</name>
<feature type="region of interest" description="Disordered" evidence="2">
    <location>
        <begin position="207"/>
        <end position="229"/>
    </location>
</feature>
<feature type="region of interest" description="Disordered" evidence="2">
    <location>
        <begin position="473"/>
        <end position="528"/>
    </location>
</feature>
<feature type="compositionally biased region" description="Basic residues" evidence="2">
    <location>
        <begin position="486"/>
        <end position="496"/>
    </location>
</feature>
<evidence type="ECO:0000313" key="4">
    <source>
        <dbReference type="Proteomes" id="UP000622797"/>
    </source>
</evidence>
<dbReference type="AlphaFoldDB" id="A0A8H4TEY7"/>
<organism evidence="3 4">
    <name type="scientific">Fusarium sarcochroum</name>
    <dbReference type="NCBI Taxonomy" id="1208366"/>
    <lineage>
        <taxon>Eukaryota</taxon>
        <taxon>Fungi</taxon>
        <taxon>Dikarya</taxon>
        <taxon>Ascomycota</taxon>
        <taxon>Pezizomycotina</taxon>
        <taxon>Sordariomycetes</taxon>
        <taxon>Hypocreomycetidae</taxon>
        <taxon>Hypocreales</taxon>
        <taxon>Nectriaceae</taxon>
        <taxon>Fusarium</taxon>
        <taxon>Fusarium lateritium species complex</taxon>
    </lineage>
</organism>
<evidence type="ECO:0000256" key="1">
    <source>
        <dbReference type="SAM" id="Coils"/>
    </source>
</evidence>
<evidence type="ECO:0000256" key="2">
    <source>
        <dbReference type="SAM" id="MobiDB-lite"/>
    </source>
</evidence>
<accession>A0A8H4TEY7</accession>
<dbReference type="EMBL" id="JABEXW010000752">
    <property type="protein sequence ID" value="KAF4956534.1"/>
    <property type="molecule type" value="Genomic_DNA"/>
</dbReference>
<dbReference type="Proteomes" id="UP000622797">
    <property type="component" value="Unassembled WGS sequence"/>
</dbReference>
<gene>
    <name evidence="3" type="ORF">FSARC_11536</name>
</gene>
<evidence type="ECO:0000313" key="3">
    <source>
        <dbReference type="EMBL" id="KAF4956534.1"/>
    </source>
</evidence>
<comment type="caution">
    <text evidence="3">The sequence shown here is derived from an EMBL/GenBank/DDBJ whole genome shotgun (WGS) entry which is preliminary data.</text>
</comment>
<reference evidence="3" key="1">
    <citation type="journal article" date="2020" name="BMC Genomics">
        <title>Correction to: Identification and distribution of gene clusters required for synthesis of sphingolipid metabolism inhibitors in diverse species of the filamentous fungus Fusarium.</title>
        <authorList>
            <person name="Kim H.S."/>
            <person name="Lohmar J.M."/>
            <person name="Busman M."/>
            <person name="Brown D.W."/>
            <person name="Naumann T.A."/>
            <person name="Divon H.H."/>
            <person name="Lysoe E."/>
            <person name="Uhlig S."/>
            <person name="Proctor R.H."/>
        </authorList>
    </citation>
    <scope>NUCLEOTIDE SEQUENCE</scope>
    <source>
        <strain evidence="3">NRRL 20472</strain>
    </source>
</reference>
<protein>
    <submittedName>
        <fullName evidence="3">Uncharacterized protein</fullName>
    </submittedName>
</protein>
<keyword evidence="1" id="KW-0175">Coiled coil</keyword>
<feature type="region of interest" description="Disordered" evidence="2">
    <location>
        <begin position="423"/>
        <end position="443"/>
    </location>
</feature>
<proteinExistence type="predicted"/>
<feature type="compositionally biased region" description="Basic residues" evidence="2">
    <location>
        <begin position="506"/>
        <end position="521"/>
    </location>
</feature>